<evidence type="ECO:0000259" key="1">
    <source>
        <dbReference type="Pfam" id="PF00294"/>
    </source>
</evidence>
<accession>A0ABX8DCJ4</accession>
<proteinExistence type="predicted"/>
<dbReference type="Gene3D" id="3.40.1190.20">
    <property type="match status" value="1"/>
</dbReference>
<evidence type="ECO:0000313" key="2">
    <source>
        <dbReference type="EMBL" id="QVK22478.1"/>
    </source>
</evidence>
<protein>
    <recommendedName>
        <fullName evidence="1">Carbohydrate kinase PfkB domain-containing protein</fullName>
    </recommendedName>
</protein>
<feature type="domain" description="Carbohydrate kinase PfkB" evidence="1">
    <location>
        <begin position="13"/>
        <end position="69"/>
    </location>
</feature>
<dbReference type="Proteomes" id="UP000676428">
    <property type="component" value="Chromosome"/>
</dbReference>
<dbReference type="Pfam" id="PF00294">
    <property type="entry name" value="PfkB"/>
    <property type="match status" value="1"/>
</dbReference>
<dbReference type="SUPFAM" id="SSF53613">
    <property type="entry name" value="Ribokinase-like"/>
    <property type="match status" value="1"/>
</dbReference>
<gene>
    <name evidence="2" type="ORF">KHX94_14105</name>
</gene>
<dbReference type="InterPro" id="IPR011611">
    <property type="entry name" value="PfkB_dom"/>
</dbReference>
<dbReference type="InterPro" id="IPR029056">
    <property type="entry name" value="Ribokinase-like"/>
</dbReference>
<organism evidence="2 3">
    <name type="scientific">Shewanella dokdonensis</name>
    <dbReference type="NCBI Taxonomy" id="712036"/>
    <lineage>
        <taxon>Bacteria</taxon>
        <taxon>Pseudomonadati</taxon>
        <taxon>Pseudomonadota</taxon>
        <taxon>Gammaproteobacteria</taxon>
        <taxon>Alteromonadales</taxon>
        <taxon>Shewanellaceae</taxon>
        <taxon>Shewanella</taxon>
    </lineage>
</organism>
<dbReference type="RefSeq" id="WP_213681132.1">
    <property type="nucleotide sequence ID" value="NZ_CP074572.1"/>
</dbReference>
<name>A0ABX8DCJ4_9GAMM</name>
<sequence length="81" mass="8893">MDETGNVVTPELPPQTSNIVDTVGAGDAFSAVLLLGMLHQWDWRTTLERAQQFAGFIVGQQGALSDNPAIYCDFKRLWGLI</sequence>
<dbReference type="EMBL" id="CP074572">
    <property type="protein sequence ID" value="QVK22478.1"/>
    <property type="molecule type" value="Genomic_DNA"/>
</dbReference>
<reference evidence="2 3" key="1">
    <citation type="journal article" date="2012" name="Int. J. Syst. Evol. Microbiol.">
        <title>Shewanella dokdonensis sp. nov., isolated from seawater.</title>
        <authorList>
            <person name="Sung H.R."/>
            <person name="Yoon J.H."/>
            <person name="Ghim S.Y."/>
        </authorList>
    </citation>
    <scope>NUCLEOTIDE SEQUENCE [LARGE SCALE GENOMIC DNA]</scope>
    <source>
        <strain evidence="2 3">DSM 23626</strain>
    </source>
</reference>
<evidence type="ECO:0000313" key="3">
    <source>
        <dbReference type="Proteomes" id="UP000676428"/>
    </source>
</evidence>
<keyword evidence="3" id="KW-1185">Reference proteome</keyword>